<dbReference type="AlphaFoldDB" id="A0A8T2N9X5"/>
<gene>
    <name evidence="1" type="ORF">JZ751_029777</name>
</gene>
<evidence type="ECO:0000313" key="2">
    <source>
        <dbReference type="Proteomes" id="UP000824540"/>
    </source>
</evidence>
<comment type="caution">
    <text evidence="1">The sequence shown here is derived from an EMBL/GenBank/DDBJ whole genome shotgun (WGS) entry which is preliminary data.</text>
</comment>
<proteinExistence type="predicted"/>
<organism evidence="1 2">
    <name type="scientific">Albula glossodonta</name>
    <name type="common">roundjaw bonefish</name>
    <dbReference type="NCBI Taxonomy" id="121402"/>
    <lineage>
        <taxon>Eukaryota</taxon>
        <taxon>Metazoa</taxon>
        <taxon>Chordata</taxon>
        <taxon>Craniata</taxon>
        <taxon>Vertebrata</taxon>
        <taxon>Euteleostomi</taxon>
        <taxon>Actinopterygii</taxon>
        <taxon>Neopterygii</taxon>
        <taxon>Teleostei</taxon>
        <taxon>Albuliformes</taxon>
        <taxon>Albulidae</taxon>
        <taxon>Albula</taxon>
    </lineage>
</organism>
<dbReference type="EMBL" id="JAFBMS010000095">
    <property type="protein sequence ID" value="KAG9337109.1"/>
    <property type="molecule type" value="Genomic_DNA"/>
</dbReference>
<accession>A0A8T2N9X5</accession>
<reference evidence="1" key="1">
    <citation type="thesis" date="2021" institute="BYU ScholarsArchive" country="Provo, UT, USA">
        <title>Applications of and Algorithms for Genome Assembly and Genomic Analyses with an Emphasis on Marine Teleosts.</title>
        <authorList>
            <person name="Pickett B.D."/>
        </authorList>
    </citation>
    <scope>NUCLEOTIDE SEQUENCE</scope>
    <source>
        <strain evidence="1">HI-2016</strain>
    </source>
</reference>
<dbReference type="Proteomes" id="UP000824540">
    <property type="component" value="Unassembled WGS sequence"/>
</dbReference>
<protein>
    <submittedName>
        <fullName evidence="1">Uncharacterized protein</fullName>
    </submittedName>
</protein>
<keyword evidence="2" id="KW-1185">Reference proteome</keyword>
<sequence>MLQLEEGRAQNGPRVRYVLDMCLPSSEVVFGAKRCHGEGWPPMVVTEAADGATQMVQICPLPDATGF</sequence>
<name>A0A8T2N9X5_9TELE</name>
<evidence type="ECO:0000313" key="1">
    <source>
        <dbReference type="EMBL" id="KAG9337109.1"/>
    </source>
</evidence>